<dbReference type="PANTHER" id="PTHR30399:SF1">
    <property type="entry name" value="UTP PYROPHOSPHATASE"/>
    <property type="match status" value="1"/>
</dbReference>
<dbReference type="InterPro" id="IPR002725">
    <property type="entry name" value="YgjP-like_metallopeptidase"/>
</dbReference>
<dbReference type="OrthoDB" id="9811177at2"/>
<evidence type="ECO:0000313" key="2">
    <source>
        <dbReference type="EMBL" id="RNL61035.1"/>
    </source>
</evidence>
<dbReference type="Proteomes" id="UP000267128">
    <property type="component" value="Unassembled WGS sequence"/>
</dbReference>
<proteinExistence type="predicted"/>
<comment type="caution">
    <text evidence="2">The sequence shown here is derived from an EMBL/GenBank/DDBJ whole genome shotgun (WGS) entry which is preliminary data.</text>
</comment>
<reference evidence="2 3" key="1">
    <citation type="submission" date="2018-11" db="EMBL/GenBank/DDBJ databases">
        <authorList>
            <person name="Li F."/>
        </authorList>
    </citation>
    <scope>NUCLEOTIDE SEQUENCE [LARGE SCALE GENOMIC DNA]</scope>
    <source>
        <strain evidence="2 3">Gsoil 097</strain>
    </source>
</reference>
<accession>A0A3N0CC55</accession>
<keyword evidence="3" id="KW-1185">Reference proteome</keyword>
<protein>
    <submittedName>
        <fullName evidence="2">M48 family peptidase</fullName>
    </submittedName>
</protein>
<organism evidence="2 3">
    <name type="scientific">Nocardioides marmoriginsengisoli</name>
    <dbReference type="NCBI Taxonomy" id="661483"/>
    <lineage>
        <taxon>Bacteria</taxon>
        <taxon>Bacillati</taxon>
        <taxon>Actinomycetota</taxon>
        <taxon>Actinomycetes</taxon>
        <taxon>Propionibacteriales</taxon>
        <taxon>Nocardioidaceae</taxon>
        <taxon>Nocardioides</taxon>
    </lineage>
</organism>
<dbReference type="EMBL" id="RJSE01000008">
    <property type="protein sequence ID" value="RNL61035.1"/>
    <property type="molecule type" value="Genomic_DNA"/>
</dbReference>
<feature type="domain" description="YgjP-like metallopeptidase" evidence="1">
    <location>
        <begin position="96"/>
        <end position="171"/>
    </location>
</feature>
<gene>
    <name evidence="2" type="ORF">EFK50_16750</name>
</gene>
<dbReference type="Pfam" id="PF01863">
    <property type="entry name" value="YgjP-like"/>
    <property type="match status" value="1"/>
</dbReference>
<dbReference type="Gene3D" id="3.30.2010.10">
    <property type="entry name" value="Metalloproteases ('zincins'), catalytic domain"/>
    <property type="match status" value="1"/>
</dbReference>
<sequence length="186" mass="21572">MRRHRIASRHEVSTPVRPEVEVRRSARRTRTVSAYRKDGKVIVMIPARFTRAEESEWVDTMLLKLDGSGPRGRRTDEQLMKRARELNREYLNGKANPSSVRWVDNMTTRWGSCTTGEATIRLSDRLQPMPVWVVDYVLLHELAHLIEPSHNKRFWHWVDKFPKAERAKGYLEGVASAASLGFDTCE</sequence>
<dbReference type="AlphaFoldDB" id="A0A3N0CC55"/>
<evidence type="ECO:0000313" key="3">
    <source>
        <dbReference type="Proteomes" id="UP000267128"/>
    </source>
</evidence>
<dbReference type="InterPro" id="IPR053136">
    <property type="entry name" value="UTP_pyrophosphatase-like"/>
</dbReference>
<dbReference type="CDD" id="cd07344">
    <property type="entry name" value="M48_yhfN_like"/>
    <property type="match status" value="1"/>
</dbReference>
<dbReference type="PANTHER" id="PTHR30399">
    <property type="entry name" value="UNCHARACTERIZED PROTEIN YGJP"/>
    <property type="match status" value="1"/>
</dbReference>
<evidence type="ECO:0000259" key="1">
    <source>
        <dbReference type="Pfam" id="PF01863"/>
    </source>
</evidence>
<name>A0A3N0CC55_9ACTN</name>